<dbReference type="KEGG" id="ngr:NAEGRDRAFT_34255"/>
<dbReference type="EMBL" id="GG738873">
    <property type="protein sequence ID" value="EFC43429.1"/>
    <property type="molecule type" value="Genomic_DNA"/>
</dbReference>
<feature type="domain" description="RCC1-like" evidence="3">
    <location>
        <begin position="27"/>
        <end position="242"/>
    </location>
</feature>
<dbReference type="Proteomes" id="UP000006671">
    <property type="component" value="Unassembled WGS sequence"/>
</dbReference>
<dbReference type="eggNOG" id="KOG0941">
    <property type="taxonomic scope" value="Eukaryota"/>
</dbReference>
<dbReference type="PROSITE" id="PS50012">
    <property type="entry name" value="RCC1_3"/>
    <property type="match status" value="7"/>
</dbReference>
<dbReference type="STRING" id="5762.D2VI00"/>
<evidence type="ECO:0000256" key="1">
    <source>
        <dbReference type="ARBA" id="ARBA00022737"/>
    </source>
</evidence>
<reference evidence="4 5" key="1">
    <citation type="journal article" date="2010" name="Cell">
        <title>The genome of Naegleria gruberi illuminates early eukaryotic versatility.</title>
        <authorList>
            <person name="Fritz-Laylin L.K."/>
            <person name="Prochnik S.E."/>
            <person name="Ginger M.L."/>
            <person name="Dacks J.B."/>
            <person name="Carpenter M.L."/>
            <person name="Field M.C."/>
            <person name="Kuo A."/>
            <person name="Paredez A."/>
            <person name="Chapman J."/>
            <person name="Pham J."/>
            <person name="Shu S."/>
            <person name="Neupane R."/>
            <person name="Cipriano M."/>
            <person name="Mancuso J."/>
            <person name="Tu H."/>
            <person name="Salamov A."/>
            <person name="Lindquist E."/>
            <person name="Shapiro H."/>
            <person name="Lucas S."/>
            <person name="Grigoriev I.V."/>
            <person name="Cande W.Z."/>
            <person name="Fulton C."/>
            <person name="Rokhsar D.S."/>
            <person name="Dawson S.C."/>
        </authorList>
    </citation>
    <scope>NUCLEOTIDE SEQUENCE [LARGE SCALE GENOMIC DNA]</scope>
    <source>
        <strain evidence="4 5">NEG-M</strain>
    </source>
</reference>
<dbReference type="OrthoDB" id="10256179at2759"/>
<organism evidence="5">
    <name type="scientific">Naegleria gruberi</name>
    <name type="common">Amoeba</name>
    <dbReference type="NCBI Taxonomy" id="5762"/>
    <lineage>
        <taxon>Eukaryota</taxon>
        <taxon>Discoba</taxon>
        <taxon>Heterolobosea</taxon>
        <taxon>Tetramitia</taxon>
        <taxon>Eutetramitia</taxon>
        <taxon>Vahlkampfiidae</taxon>
        <taxon>Naegleria</taxon>
    </lineage>
</organism>
<keyword evidence="5" id="KW-1185">Reference proteome</keyword>
<dbReference type="VEuPathDB" id="AmoebaDB:NAEGRDRAFT_34255"/>
<dbReference type="Pfam" id="PF00415">
    <property type="entry name" value="RCC1"/>
    <property type="match status" value="3"/>
</dbReference>
<feature type="non-terminal residue" evidence="4">
    <location>
        <position position="426"/>
    </location>
</feature>
<gene>
    <name evidence="4" type="ORF">NAEGRDRAFT_34255</name>
</gene>
<evidence type="ECO:0000256" key="2">
    <source>
        <dbReference type="PROSITE-ProRule" id="PRU00235"/>
    </source>
</evidence>
<feature type="repeat" description="RCC1" evidence="2">
    <location>
        <begin position="360"/>
        <end position="411"/>
    </location>
</feature>
<feature type="repeat" description="RCC1" evidence="2">
    <location>
        <begin position="86"/>
        <end position="140"/>
    </location>
</feature>
<feature type="repeat" description="RCC1" evidence="2">
    <location>
        <begin position="31"/>
        <end position="85"/>
    </location>
</feature>
<dbReference type="GeneID" id="8853385"/>
<dbReference type="PROSITE" id="PS00626">
    <property type="entry name" value="RCC1_2"/>
    <property type="match status" value="1"/>
</dbReference>
<dbReference type="OMA" id="TIADIQC"/>
<dbReference type="InterPro" id="IPR051625">
    <property type="entry name" value="Signaling_Regulatory_Domain"/>
</dbReference>
<keyword evidence="1" id="KW-0677">Repeat</keyword>
<feature type="repeat" description="RCC1" evidence="2">
    <location>
        <begin position="141"/>
        <end position="196"/>
    </location>
</feature>
<dbReference type="PANTHER" id="PTHR22872">
    <property type="entry name" value="BTK-BINDING PROTEIN-RELATED"/>
    <property type="match status" value="1"/>
</dbReference>
<dbReference type="SUPFAM" id="SSF50985">
    <property type="entry name" value="RCC1/BLIP-II"/>
    <property type="match status" value="2"/>
</dbReference>
<protein>
    <submittedName>
        <fullName evidence="4">Predicted protein</fullName>
    </submittedName>
</protein>
<accession>D2VI00</accession>
<dbReference type="InParanoid" id="D2VI00"/>
<dbReference type="RefSeq" id="XP_002676173.1">
    <property type="nucleotide sequence ID" value="XM_002676127.1"/>
</dbReference>
<evidence type="ECO:0000259" key="3">
    <source>
        <dbReference type="Pfam" id="PF25390"/>
    </source>
</evidence>
<dbReference type="InterPro" id="IPR058923">
    <property type="entry name" value="RCC1-like_dom"/>
</dbReference>
<dbReference type="InterPro" id="IPR000408">
    <property type="entry name" value="Reg_chr_condens"/>
</dbReference>
<evidence type="ECO:0000313" key="5">
    <source>
        <dbReference type="Proteomes" id="UP000006671"/>
    </source>
</evidence>
<name>D2VI00_NAEGR</name>
<proteinExistence type="predicted"/>
<dbReference type="Pfam" id="PF25390">
    <property type="entry name" value="WD40_RLD"/>
    <property type="match status" value="1"/>
</dbReference>
<dbReference type="InterPro" id="IPR009091">
    <property type="entry name" value="RCC1/BLIP-II"/>
</dbReference>
<feature type="repeat" description="RCC1" evidence="2">
    <location>
        <begin position="307"/>
        <end position="359"/>
    </location>
</feature>
<feature type="repeat" description="RCC1" evidence="2">
    <location>
        <begin position="252"/>
        <end position="306"/>
    </location>
</feature>
<feature type="repeat" description="RCC1" evidence="2">
    <location>
        <begin position="197"/>
        <end position="251"/>
    </location>
</feature>
<dbReference type="AlphaFoldDB" id="D2VI00"/>
<dbReference type="Gene3D" id="2.130.10.30">
    <property type="entry name" value="Regulator of chromosome condensation 1/beta-lactamase-inhibitor protein II"/>
    <property type="match status" value="2"/>
</dbReference>
<evidence type="ECO:0000313" key="4">
    <source>
        <dbReference type="EMBL" id="EFC43429.1"/>
    </source>
</evidence>
<sequence length="426" mass="46719">MPSLDLPVELKNVTILQFTNSYYGNLLLADDAVYSWGKNDYGVDADGTTVNHYQPRKVFSWDLQGPKGIAQIASGPYNFYAIDENGKLYSWGKNDFGQLGDRTPIDKWRPVDVFMKGALLNQTVTRVCGGLTHTLVLANNGMLYSFGDNSKGQLGIGVSSSVIAKKWEPVLINFPFNDTIADIQCGDNHNLVLLTGGAMYAWGLNDYGQLGDNTTTTRTKPTKVNTLSAIGPKRIEQIGAGGYTFYVIDENGKAYAWGRNNRGQLGDKTTIDKPRPVDVYMKGILLNQTVIRVCGGESHTLLLTSNNELAAMGDNTYGQLGVGTSGGYKMEPTRVNIKFNGTIMDIQCGENYNLVLTSKGLVYGWGRNDVGQLGSGDKLDKLEPTLISYLKNSTVVKIYARFSTSFALTNESFLYAWGNNNQYQLG</sequence>
<dbReference type="FunCoup" id="D2VI00">
    <property type="interactions" value="649"/>
</dbReference>
<dbReference type="PRINTS" id="PR00633">
    <property type="entry name" value="RCCNDNSATION"/>
</dbReference>